<proteinExistence type="predicted"/>
<organism evidence="1 2">
    <name type="scientific">Lasiodiplodia mahajangana</name>
    <dbReference type="NCBI Taxonomy" id="1108764"/>
    <lineage>
        <taxon>Eukaryota</taxon>
        <taxon>Fungi</taxon>
        <taxon>Dikarya</taxon>
        <taxon>Ascomycota</taxon>
        <taxon>Pezizomycotina</taxon>
        <taxon>Dothideomycetes</taxon>
        <taxon>Dothideomycetes incertae sedis</taxon>
        <taxon>Botryosphaeriales</taxon>
        <taxon>Botryosphaeriaceae</taxon>
        <taxon>Lasiodiplodia</taxon>
    </lineage>
</organism>
<comment type="caution">
    <text evidence="1">The sequence shown here is derived from an EMBL/GenBank/DDBJ whole genome shotgun (WGS) entry which is preliminary data.</text>
</comment>
<accession>A0ACC2JYT5</accession>
<dbReference type="EMBL" id="JAPUUL010000095">
    <property type="protein sequence ID" value="KAJ8132696.1"/>
    <property type="molecule type" value="Genomic_DNA"/>
</dbReference>
<gene>
    <name evidence="1" type="ORF">O1611_g931</name>
</gene>
<keyword evidence="2" id="KW-1185">Reference proteome</keyword>
<evidence type="ECO:0000313" key="1">
    <source>
        <dbReference type="EMBL" id="KAJ8132696.1"/>
    </source>
</evidence>
<evidence type="ECO:0000313" key="2">
    <source>
        <dbReference type="Proteomes" id="UP001153332"/>
    </source>
</evidence>
<dbReference type="Proteomes" id="UP001153332">
    <property type="component" value="Unassembled WGS sequence"/>
</dbReference>
<reference evidence="1" key="1">
    <citation type="submission" date="2022-12" db="EMBL/GenBank/DDBJ databases">
        <title>Genome Sequence of Lasiodiplodia mahajangana.</title>
        <authorList>
            <person name="Buettner E."/>
        </authorList>
    </citation>
    <scope>NUCLEOTIDE SEQUENCE</scope>
    <source>
        <strain evidence="1">VT137</strain>
    </source>
</reference>
<protein>
    <submittedName>
        <fullName evidence="1">Uncharacterized protein</fullName>
    </submittedName>
</protein>
<name>A0ACC2JYT5_9PEZI</name>
<sequence>MSAPGSSSLGTSNVPSEFQLSQEQPALNLPCRSLFPNKPNPDFVGRSSVLANIWESLGPTTPPRGAQSVFALCGLGGVGKTQVAIHFATERLRDYEVVLFARADNRTTMLDDFSRFAAELGLVKQGTVNQRQSSETLKKWFEKTDLPWLLVFDNADNSSAAVLDDFWPRCDHGSVLVTSRVENLASELGGEVIESLPQDDAIELLFRLAKLSRSPDNQSHTHLNVAASLNPDQGSSRRGATLDEERAAVDIVNRLGCLPLGIYQGANLILNTSCSLVDFLSQYNNYRTLVDDHNGALISGPNEGVYRHTLSTVWTMNFESLHQDSQTLLYVLSFFNPDSIPLEMLLSGAAKAYQAGVTKWSIANNMENLTKCKEGMLHSSLVSQNSEAATLSMHRLVQEACHHRLIPETRQAVFDMALSLIVHEWPVAPRNNRHDPELWPKQQSLLPHVSCLCRFYEHSQQDTVPLTATKDFAELLYNASWYTYERGIFENSEPLLRVAEAYCSGRNGCEIILADIFGARASIANQVNRRKEGLENFELQWEYIKEAKARGLLTEPDIRICFALGGLGNGNFGLNNYQEAEQWYRQCLESWKGVTGDQRIYAGSLISCLIYQGRLEEASELLKPFLQDQTSTELRNGFMMYTLGNLQIAQGDTEAAFKAHAHVLKVFKLNLGERHHKTADMYYKIGWHYHCRREYPQALEMLNQALMVFEEHPQWYRNEISRTKYKLGCVHQDMGGFDEGTRLIREAEALRKEILGSNVPDGDEGNFDELVMFWSR</sequence>